<organism evidence="3">
    <name type="scientific">Camponotus floridanus</name>
    <name type="common">Florida carpenter ant</name>
    <dbReference type="NCBI Taxonomy" id="104421"/>
    <lineage>
        <taxon>Eukaryota</taxon>
        <taxon>Metazoa</taxon>
        <taxon>Ecdysozoa</taxon>
        <taxon>Arthropoda</taxon>
        <taxon>Hexapoda</taxon>
        <taxon>Insecta</taxon>
        <taxon>Pterygota</taxon>
        <taxon>Neoptera</taxon>
        <taxon>Endopterygota</taxon>
        <taxon>Hymenoptera</taxon>
        <taxon>Apocrita</taxon>
        <taxon>Aculeata</taxon>
        <taxon>Formicoidea</taxon>
        <taxon>Formicidae</taxon>
        <taxon>Formicinae</taxon>
        <taxon>Camponotus</taxon>
    </lineage>
</organism>
<feature type="transmembrane region" description="Helical" evidence="1">
    <location>
        <begin position="189"/>
        <end position="209"/>
    </location>
</feature>
<dbReference type="EMBL" id="GL444207">
    <property type="protein sequence ID" value="EFN61210.1"/>
    <property type="molecule type" value="Genomic_DNA"/>
</dbReference>
<gene>
    <name evidence="2" type="ORF">EAG_12769</name>
</gene>
<dbReference type="AlphaFoldDB" id="E2AZH1"/>
<evidence type="ECO:0000313" key="2">
    <source>
        <dbReference type="EMBL" id="EFN61210.1"/>
    </source>
</evidence>
<keyword evidence="3" id="KW-1185">Reference proteome</keyword>
<dbReference type="Proteomes" id="UP000000311">
    <property type="component" value="Unassembled WGS sequence"/>
</dbReference>
<sequence>MTDSSRHTCRGRPMVCPGSCNPLRAHQCHHHHHHRRRQKYDVATGTSRNIPLSDEFTPMLLKSLKPDIPDTSAISTKDESISKMSSSFARIALIKVAPSPRAPRPEESDISAILREILTQKKLEKLGEPSTSEPPLLRKIDTTIPTRAISYPKGTIVRIAANLAPRTLDMKCIIAKKLNGLTPKVASSLLLYLMIFIIYAGIHVLLAVITWRTSAYQFFASSQICGLLAFLMWRITGTILI</sequence>
<keyword evidence="1" id="KW-1133">Transmembrane helix</keyword>
<proteinExistence type="predicted"/>
<dbReference type="InParanoid" id="E2AZH1"/>
<dbReference type="OMA" id="GRPMVCP"/>
<evidence type="ECO:0000256" key="1">
    <source>
        <dbReference type="SAM" id="Phobius"/>
    </source>
</evidence>
<feature type="transmembrane region" description="Helical" evidence="1">
    <location>
        <begin position="215"/>
        <end position="233"/>
    </location>
</feature>
<reference evidence="2 3" key="1">
    <citation type="journal article" date="2010" name="Science">
        <title>Genomic comparison of the ants Camponotus floridanus and Harpegnathos saltator.</title>
        <authorList>
            <person name="Bonasio R."/>
            <person name="Zhang G."/>
            <person name="Ye C."/>
            <person name="Mutti N.S."/>
            <person name="Fang X."/>
            <person name="Qin N."/>
            <person name="Donahue G."/>
            <person name="Yang P."/>
            <person name="Li Q."/>
            <person name="Li C."/>
            <person name="Zhang P."/>
            <person name="Huang Z."/>
            <person name="Berger S.L."/>
            <person name="Reinberg D."/>
            <person name="Wang J."/>
            <person name="Liebig J."/>
        </authorList>
    </citation>
    <scope>NUCLEOTIDE SEQUENCE [LARGE SCALE GENOMIC DNA]</scope>
    <source>
        <strain evidence="3">C129</strain>
    </source>
</reference>
<evidence type="ECO:0000313" key="3">
    <source>
        <dbReference type="Proteomes" id="UP000000311"/>
    </source>
</evidence>
<protein>
    <submittedName>
        <fullName evidence="2">Uncharacterized protein</fullName>
    </submittedName>
</protein>
<keyword evidence="1" id="KW-0812">Transmembrane</keyword>
<accession>E2AZH1</accession>
<name>E2AZH1_CAMFO</name>
<keyword evidence="1" id="KW-0472">Membrane</keyword>